<evidence type="ECO:0000313" key="3">
    <source>
        <dbReference type="Proteomes" id="UP000295294"/>
    </source>
</evidence>
<reference evidence="2 3" key="1">
    <citation type="submission" date="2019-03" db="EMBL/GenBank/DDBJ databases">
        <title>Efficiently degradation of phenoxyalkanoic acid herbicides by Cupriavidus oxalaticus strain X32.</title>
        <authorList>
            <person name="Sheng X."/>
        </authorList>
    </citation>
    <scope>NUCLEOTIDE SEQUENCE [LARGE SCALE GENOMIC DNA]</scope>
    <source>
        <strain evidence="2 3">X32</strain>
    </source>
</reference>
<protein>
    <submittedName>
        <fullName evidence="2">DUF2950 domain-containing protein</fullName>
    </submittedName>
</protein>
<accession>A0A4P7LC14</accession>
<gene>
    <name evidence="2" type="ORF">E0W60_18180</name>
</gene>
<keyword evidence="1" id="KW-0732">Signal</keyword>
<dbReference type="Proteomes" id="UP000295294">
    <property type="component" value="Chromosome 2"/>
</dbReference>
<organism evidence="2 3">
    <name type="scientific">Cupriavidus oxalaticus</name>
    <dbReference type="NCBI Taxonomy" id="96344"/>
    <lineage>
        <taxon>Bacteria</taxon>
        <taxon>Pseudomonadati</taxon>
        <taxon>Pseudomonadota</taxon>
        <taxon>Betaproteobacteria</taxon>
        <taxon>Burkholderiales</taxon>
        <taxon>Burkholderiaceae</taxon>
        <taxon>Cupriavidus</taxon>
    </lineage>
</organism>
<sequence length="311" mass="33567">MPYEPSPPHKPAIARSRGFSPGAAAAVACLCLLAPTPAHAQARQVFASPDAAMAAFGQAVRADDEAAMRRMLGPKFRDIIPPAGAEVRKRFDTAWAQSHRLQQADKHAFIAVGDDGWTLPVPLVKAPGGWQFDTRAGVEEMRVRRIGRNELAVIQTMQAICDAQAEYAQTMHDGEKRLVYASRLSSTPDKHDGLYWPTTSNESPSPLGPAFRDAGTRNASKDGYHGYHYKLLTAQGPHGDGGALNYVVDGKLFGGFAVMAWPVRYGDTGVMSFIVSHKGQVYERDLGPNSAAKAAATKTFDPAPGWRKVSP</sequence>
<evidence type="ECO:0000256" key="1">
    <source>
        <dbReference type="SAM" id="SignalP"/>
    </source>
</evidence>
<dbReference type="AlphaFoldDB" id="A0A4P7LC14"/>
<dbReference type="KEGG" id="cox:E0W60_18180"/>
<evidence type="ECO:0000313" key="2">
    <source>
        <dbReference type="EMBL" id="QBY53055.1"/>
    </source>
</evidence>
<dbReference type="InterPro" id="IPR021556">
    <property type="entry name" value="DUF2950"/>
</dbReference>
<feature type="signal peptide" evidence="1">
    <location>
        <begin position="1"/>
        <end position="40"/>
    </location>
</feature>
<dbReference type="RefSeq" id="WP_135705142.1">
    <property type="nucleotide sequence ID" value="NZ_CP038635.1"/>
</dbReference>
<dbReference type="Pfam" id="PF11453">
    <property type="entry name" value="DUF2950"/>
    <property type="match status" value="1"/>
</dbReference>
<dbReference type="EMBL" id="CP038635">
    <property type="protein sequence ID" value="QBY53055.1"/>
    <property type="molecule type" value="Genomic_DNA"/>
</dbReference>
<name>A0A4P7LC14_9BURK</name>
<feature type="chain" id="PRO_5020722542" evidence="1">
    <location>
        <begin position="41"/>
        <end position="311"/>
    </location>
</feature>
<proteinExistence type="predicted"/>
<dbReference type="OrthoDB" id="108782at2"/>